<organism evidence="2 3">
    <name type="scientific">Gangjinia marincola</name>
    <dbReference type="NCBI Taxonomy" id="578463"/>
    <lineage>
        <taxon>Bacteria</taxon>
        <taxon>Pseudomonadati</taxon>
        <taxon>Bacteroidota</taxon>
        <taxon>Flavobacteriia</taxon>
        <taxon>Flavobacteriales</taxon>
        <taxon>Flavobacteriaceae</taxon>
        <taxon>Gangjinia</taxon>
    </lineage>
</organism>
<evidence type="ECO:0000259" key="1">
    <source>
        <dbReference type="Pfam" id="PF03781"/>
    </source>
</evidence>
<reference evidence="2 3" key="1">
    <citation type="journal article" date="2019" name="Int. J. Syst. Evol. Microbiol.">
        <title>The Global Catalogue of Microorganisms (GCM) 10K type strain sequencing project: providing services to taxonomists for standard genome sequencing and annotation.</title>
        <authorList>
            <consortium name="The Broad Institute Genomics Platform"/>
            <consortium name="The Broad Institute Genome Sequencing Center for Infectious Disease"/>
            <person name="Wu L."/>
            <person name="Ma J."/>
        </authorList>
    </citation>
    <scope>NUCLEOTIDE SEQUENCE [LARGE SCALE GENOMIC DNA]</scope>
    <source>
        <strain evidence="2 3">JCM 16082</strain>
    </source>
</reference>
<dbReference type="SUPFAM" id="SSF56436">
    <property type="entry name" value="C-type lectin-like"/>
    <property type="match status" value="1"/>
</dbReference>
<feature type="domain" description="Sulfatase-modifying factor enzyme-like" evidence="1">
    <location>
        <begin position="41"/>
        <end position="441"/>
    </location>
</feature>
<dbReference type="NCBIfam" id="TIGR03525">
    <property type="entry name" value="GldK"/>
    <property type="match status" value="1"/>
</dbReference>
<protein>
    <submittedName>
        <fullName evidence="2">Gliding motility lipoprotein GldK</fullName>
    </submittedName>
</protein>
<dbReference type="EMBL" id="BAAAFG010000002">
    <property type="protein sequence ID" value="GAA0871430.1"/>
    <property type="molecule type" value="Genomic_DNA"/>
</dbReference>
<proteinExistence type="predicted"/>
<keyword evidence="3" id="KW-1185">Reference proteome</keyword>
<comment type="caution">
    <text evidence="2">The sequence shown here is derived from an EMBL/GenBank/DDBJ whole genome shotgun (WGS) entry which is preliminary data.</text>
</comment>
<dbReference type="InterPro" id="IPR016187">
    <property type="entry name" value="CTDL_fold"/>
</dbReference>
<dbReference type="RefSeq" id="WP_343763595.1">
    <property type="nucleotide sequence ID" value="NZ_BAAAFG010000002.1"/>
</dbReference>
<accession>A0ABN1ME96</accession>
<dbReference type="InterPro" id="IPR042095">
    <property type="entry name" value="SUMF_sf"/>
</dbReference>
<dbReference type="Gene3D" id="3.90.1580.10">
    <property type="entry name" value="paralog of FGE (formylglycine-generating enzyme)"/>
    <property type="match status" value="1"/>
</dbReference>
<dbReference type="InterPro" id="IPR051043">
    <property type="entry name" value="Sulfatase_Mod_Factor_Kinase"/>
</dbReference>
<dbReference type="InterPro" id="IPR005532">
    <property type="entry name" value="SUMF_dom"/>
</dbReference>
<dbReference type="PANTHER" id="PTHR23150:SF19">
    <property type="entry name" value="FORMYLGLYCINE-GENERATING ENZYME"/>
    <property type="match status" value="1"/>
</dbReference>
<dbReference type="InterPro" id="IPR019866">
    <property type="entry name" value="Glid_motil-assoc_lipo_GldK"/>
</dbReference>
<dbReference type="Pfam" id="PF03781">
    <property type="entry name" value="FGE-sulfatase"/>
    <property type="match status" value="1"/>
</dbReference>
<dbReference type="PANTHER" id="PTHR23150">
    <property type="entry name" value="SULFATASE MODIFYING FACTOR 1, 2"/>
    <property type="match status" value="1"/>
</dbReference>
<dbReference type="Proteomes" id="UP001500507">
    <property type="component" value="Unassembled WGS sequence"/>
</dbReference>
<keyword evidence="2" id="KW-0449">Lipoprotein</keyword>
<evidence type="ECO:0000313" key="3">
    <source>
        <dbReference type="Proteomes" id="UP001500507"/>
    </source>
</evidence>
<gene>
    <name evidence="2" type="primary">gldK</name>
    <name evidence="2" type="ORF">GCM10009117_05760</name>
</gene>
<name>A0ABN1ME96_9FLAO</name>
<sequence length="456" mass="52552">MKKFLSLIAVATLLMSCGSSDKRGQLVGAPGKKWYPEKPYGMTIVPGGSFIMGKADEDIAGLQNAPTKTVTVNSFYMDETEITNSEYRQFVNWVRDSTIRLRLAIMADDQGATPGDGGIGEYAFQDQEDDENITPYEQYMLDNYSGMGDDPYASRKINKERDLIWETSEYPDEFYTEVMDSMYLSVEESYNGQRTWDVDKFKFQYTWMDIGKAAKNKGAKRSDYIVREEVKVYPDTTVWIRDFNYSYNEPMHNDYFWHAAYDDYPVVGVTWKQARAFCEWRTLNHNTYRKEKGKHNVNKYRLPTEAEWEYAARGGLEAATFPWGGPYTKDDRGCFRANFKPLRGDYAADESLYTVEAKSYEPNDYDLYNMSGNVAEWVHSSYDPASYEYSSSINPNVTDDTNMKKVVRGGSWKDIAYFLQVSTRDYEYADSARSYIGFRTVQDYLGRQGDLSATPN</sequence>
<dbReference type="PROSITE" id="PS51257">
    <property type="entry name" value="PROKAR_LIPOPROTEIN"/>
    <property type="match status" value="1"/>
</dbReference>
<evidence type="ECO:0000313" key="2">
    <source>
        <dbReference type="EMBL" id="GAA0871430.1"/>
    </source>
</evidence>